<protein>
    <submittedName>
        <fullName evidence="4">Uncharacterized protein</fullName>
    </submittedName>
</protein>
<feature type="signal peptide" evidence="2">
    <location>
        <begin position="1"/>
        <end position="19"/>
    </location>
</feature>
<evidence type="ECO:0000313" key="4">
    <source>
        <dbReference type="EMBL" id="KIM91801.1"/>
    </source>
</evidence>
<reference evidence="5" key="2">
    <citation type="submission" date="2015-01" db="EMBL/GenBank/DDBJ databases">
        <title>Evolutionary Origins and Diversification of the Mycorrhizal Mutualists.</title>
        <authorList>
            <consortium name="DOE Joint Genome Institute"/>
            <consortium name="Mycorrhizal Genomics Consortium"/>
            <person name="Kohler A."/>
            <person name="Kuo A."/>
            <person name="Nagy L.G."/>
            <person name="Floudas D."/>
            <person name="Copeland A."/>
            <person name="Barry K.W."/>
            <person name="Cichocki N."/>
            <person name="Veneault-Fourrey C."/>
            <person name="LaButti K."/>
            <person name="Lindquist E.A."/>
            <person name="Lipzen A."/>
            <person name="Lundell T."/>
            <person name="Morin E."/>
            <person name="Murat C."/>
            <person name="Riley R."/>
            <person name="Ohm R."/>
            <person name="Sun H."/>
            <person name="Tunlid A."/>
            <person name="Henrissat B."/>
            <person name="Grigoriev I.V."/>
            <person name="Hibbett D.S."/>
            <person name="Martin F."/>
        </authorList>
    </citation>
    <scope>NUCLEOTIDE SEQUENCE [LARGE SCALE GENOMIC DNA]</scope>
    <source>
        <strain evidence="5">F 1598</strain>
    </source>
</reference>
<dbReference type="HOGENOM" id="CLU_2758673_0_0_1"/>
<organism evidence="4 5">
    <name type="scientific">Piloderma croceum (strain F 1598)</name>
    <dbReference type="NCBI Taxonomy" id="765440"/>
    <lineage>
        <taxon>Eukaryota</taxon>
        <taxon>Fungi</taxon>
        <taxon>Dikarya</taxon>
        <taxon>Basidiomycota</taxon>
        <taxon>Agaricomycotina</taxon>
        <taxon>Agaricomycetes</taxon>
        <taxon>Agaricomycetidae</taxon>
        <taxon>Atheliales</taxon>
        <taxon>Atheliaceae</taxon>
        <taxon>Piloderma</taxon>
    </lineage>
</organism>
<sequence length="70" mass="7585">MSCSNNLLLFLPSIELSLSLETQHAAAQSTISDLESKVSSLESLVKQSQAPAAPQPDSLTQTLNDWTKIR</sequence>
<evidence type="ECO:0000313" key="3">
    <source>
        <dbReference type="EMBL" id="KIM71735.1"/>
    </source>
</evidence>
<reference evidence="4" key="3">
    <citation type="submission" date="2015-02" db="EMBL/GenBank/DDBJ databases">
        <title>Evolutionary Origins and Diversification of the Mycorrhizal Mutualists.</title>
        <authorList>
            <consortium name="DOE Joint Genome Institute"/>
            <consortium name="Mycorrhizal Genomics Consortium"/>
            <person name="Kohler A."/>
            <person name="Kuo A."/>
            <person name="Nagy L.G."/>
            <person name="Floudas D."/>
            <person name="Copeland A."/>
            <person name="Barry K.W."/>
            <person name="Cichocki N."/>
            <person name="Veneault-Fourrey C."/>
            <person name="LaButti K."/>
            <person name="Lindquist E.A."/>
            <person name="Lipzen A."/>
            <person name="Lundell T."/>
            <person name="Morin E."/>
            <person name="Murat C."/>
            <person name="Riley R."/>
            <person name="Ohm R."/>
            <person name="Sun H."/>
            <person name="Tunlid A."/>
            <person name="Henrissat B."/>
            <person name="Grigoriev I.V."/>
            <person name="Hibbett D.S."/>
            <person name="Martin F."/>
        </authorList>
    </citation>
    <scope>NUCLEOTIDE SEQUENCE</scope>
    <source>
        <strain evidence="4 5">F 1598</strain>
    </source>
</reference>
<evidence type="ECO:0000256" key="2">
    <source>
        <dbReference type="SAM" id="SignalP"/>
    </source>
</evidence>
<dbReference type="AlphaFoldDB" id="A0A0C3GMP3"/>
<evidence type="ECO:0000256" key="1">
    <source>
        <dbReference type="SAM" id="MobiDB-lite"/>
    </source>
</evidence>
<feature type="compositionally biased region" description="Polar residues" evidence="1">
    <location>
        <begin position="57"/>
        <end position="70"/>
    </location>
</feature>
<feature type="chain" id="PRO_5007392509" evidence="2">
    <location>
        <begin position="20"/>
        <end position="70"/>
    </location>
</feature>
<name>A0A0C3GMP3_PILCF</name>
<gene>
    <name evidence="4" type="ORF">PILCRDRAFT_811064</name>
    <name evidence="3" type="ORF">PILCRDRAFT_830169</name>
</gene>
<proteinExistence type="predicted"/>
<dbReference type="EMBL" id="KN833223">
    <property type="protein sequence ID" value="KIM71735.1"/>
    <property type="molecule type" value="Genomic_DNA"/>
</dbReference>
<reference evidence="4 5" key="1">
    <citation type="submission" date="2014-04" db="EMBL/GenBank/DDBJ databases">
        <authorList>
            <consortium name="DOE Joint Genome Institute"/>
            <person name="Kuo A."/>
            <person name="Tarkka M."/>
            <person name="Buscot F."/>
            <person name="Kohler A."/>
            <person name="Nagy L.G."/>
            <person name="Floudas D."/>
            <person name="Copeland A."/>
            <person name="Barry K.W."/>
            <person name="Cichocki N."/>
            <person name="Veneault-Fourrey C."/>
            <person name="LaButti K."/>
            <person name="Lindquist E.A."/>
            <person name="Lipzen A."/>
            <person name="Lundell T."/>
            <person name="Morin E."/>
            <person name="Murat C."/>
            <person name="Sun H."/>
            <person name="Tunlid A."/>
            <person name="Henrissat B."/>
            <person name="Grigoriev I.V."/>
            <person name="Hibbett D.S."/>
            <person name="Martin F."/>
            <person name="Nordberg H.P."/>
            <person name="Cantor M.N."/>
            <person name="Hua S.X."/>
        </authorList>
    </citation>
    <scope>NUCLEOTIDE SEQUENCE [LARGE SCALE GENOMIC DNA]</scope>
    <source>
        <strain evidence="4 5">F 1598</strain>
    </source>
</reference>
<keyword evidence="5" id="KW-1185">Reference proteome</keyword>
<accession>A0A0C3GMP3</accession>
<keyword evidence="2" id="KW-0732">Signal</keyword>
<evidence type="ECO:0000313" key="5">
    <source>
        <dbReference type="Proteomes" id="UP000054166"/>
    </source>
</evidence>
<dbReference type="Proteomes" id="UP000054166">
    <property type="component" value="Unassembled WGS sequence"/>
</dbReference>
<feature type="region of interest" description="Disordered" evidence="1">
    <location>
        <begin position="45"/>
        <end position="70"/>
    </location>
</feature>
<dbReference type="EMBL" id="KN832971">
    <property type="protein sequence ID" value="KIM91801.1"/>
    <property type="molecule type" value="Genomic_DNA"/>
</dbReference>